<feature type="domain" description="Carbohydrate kinase PfkB" evidence="12">
    <location>
        <begin position="183"/>
        <end position="280"/>
    </location>
</feature>
<comment type="function">
    <text evidence="11">ATP dependent phosphorylation of adenosine and other related nucleoside analogs to monophosphate derivatives.</text>
</comment>
<gene>
    <name evidence="13" type="ORF">URODEC1_LOCUS48852</name>
</gene>
<dbReference type="Gene3D" id="3.40.1190.20">
    <property type="match status" value="2"/>
</dbReference>
<dbReference type="InterPro" id="IPR001805">
    <property type="entry name" value="Adenokinase"/>
</dbReference>
<comment type="cofactor">
    <cofactor evidence="1 11">
        <name>Mg(2+)</name>
        <dbReference type="ChEBI" id="CHEBI:18420"/>
    </cofactor>
</comment>
<dbReference type="AlphaFoldDB" id="A0ABC8ZZC9"/>
<evidence type="ECO:0000259" key="12">
    <source>
        <dbReference type="Pfam" id="PF00294"/>
    </source>
</evidence>
<organism evidence="13 14">
    <name type="scientific">Urochloa decumbens</name>
    <dbReference type="NCBI Taxonomy" id="240449"/>
    <lineage>
        <taxon>Eukaryota</taxon>
        <taxon>Viridiplantae</taxon>
        <taxon>Streptophyta</taxon>
        <taxon>Embryophyta</taxon>
        <taxon>Tracheophyta</taxon>
        <taxon>Spermatophyta</taxon>
        <taxon>Magnoliopsida</taxon>
        <taxon>Liliopsida</taxon>
        <taxon>Poales</taxon>
        <taxon>Poaceae</taxon>
        <taxon>PACMAD clade</taxon>
        <taxon>Panicoideae</taxon>
        <taxon>Panicodae</taxon>
        <taxon>Paniceae</taxon>
        <taxon>Melinidinae</taxon>
        <taxon>Urochloa</taxon>
    </lineage>
</organism>
<dbReference type="GO" id="GO:0005524">
    <property type="term" value="F:ATP binding"/>
    <property type="evidence" value="ECO:0007669"/>
    <property type="project" value="UniProtKB-UniRule"/>
</dbReference>
<dbReference type="PANTHER" id="PTHR45769">
    <property type="entry name" value="ADENOSINE KINASE"/>
    <property type="match status" value="1"/>
</dbReference>
<accession>A0ABC8ZZC9</accession>
<dbReference type="InterPro" id="IPR011611">
    <property type="entry name" value="PfkB_dom"/>
</dbReference>
<dbReference type="PRINTS" id="PR00989">
    <property type="entry name" value="ADENOKINASE"/>
</dbReference>
<dbReference type="GO" id="GO:0006166">
    <property type="term" value="P:purine ribonucleoside salvage"/>
    <property type="evidence" value="ECO:0007669"/>
    <property type="project" value="UniProtKB-KW"/>
</dbReference>
<dbReference type="GO" id="GO:0044209">
    <property type="term" value="P:AMP salvage"/>
    <property type="evidence" value="ECO:0007669"/>
    <property type="project" value="UniProtKB-UniRule"/>
</dbReference>
<feature type="domain" description="Carbohydrate kinase PfkB" evidence="12">
    <location>
        <begin position="16"/>
        <end position="181"/>
    </location>
</feature>
<evidence type="ECO:0000256" key="10">
    <source>
        <dbReference type="PIRSR" id="PIRSR601805-1"/>
    </source>
</evidence>
<evidence type="ECO:0000256" key="4">
    <source>
        <dbReference type="ARBA" id="ARBA00012119"/>
    </source>
</evidence>
<keyword evidence="6 11" id="KW-0660">Purine salvage</keyword>
<evidence type="ECO:0000256" key="5">
    <source>
        <dbReference type="ARBA" id="ARBA00022679"/>
    </source>
</evidence>
<evidence type="ECO:0000256" key="1">
    <source>
        <dbReference type="ARBA" id="ARBA00001946"/>
    </source>
</evidence>
<evidence type="ECO:0000313" key="13">
    <source>
        <dbReference type="EMBL" id="CAL4968150.1"/>
    </source>
</evidence>
<keyword evidence="11" id="KW-0460">Magnesium</keyword>
<keyword evidence="5 11" id="KW-0808">Transferase</keyword>
<comment type="pathway">
    <text evidence="2 11">Purine metabolism; AMP biosynthesis via salvage pathway; AMP from adenosine: step 1/1.</text>
</comment>
<evidence type="ECO:0000256" key="3">
    <source>
        <dbReference type="ARBA" id="ARBA00010688"/>
    </source>
</evidence>
<dbReference type="InterPro" id="IPR029056">
    <property type="entry name" value="Ribokinase-like"/>
</dbReference>
<feature type="active site" description="Proton acceptor" evidence="10">
    <location>
        <position position="241"/>
    </location>
</feature>
<dbReference type="Proteomes" id="UP001497457">
    <property type="component" value="Chromosome 2b"/>
</dbReference>
<sequence>MGNPLLDISAVVDDAFLTKYDIKLNNAILAEEKHLPMYDELASKSDVEYIAGGSTQNSIRVAQWMLQTPGATSYMGCIGKDKFGDEMKKNAQAAGVTAHYYEDETAPTGTCAVCVVGGKSSLIANLSAANCYKSEHLKRPENWALVEKAKYIYIAGFFLTVSPDSIQLVAEHAAANNKAENIEEIALKISQLPLASGKQNRIAVITQGADPVVVAEDGKVKTFPVILLPKEKLVDTNGEGDAFVGGFLSQLVQGKSIEDSVRTGCYAANVIIQRSGCTYPEKPDFN</sequence>
<evidence type="ECO:0000313" key="14">
    <source>
        <dbReference type="Proteomes" id="UP001497457"/>
    </source>
</evidence>
<keyword evidence="9 11" id="KW-0067">ATP-binding</keyword>
<evidence type="ECO:0000256" key="11">
    <source>
        <dbReference type="RuleBase" id="RU368116"/>
    </source>
</evidence>
<dbReference type="EMBL" id="OZ075112">
    <property type="protein sequence ID" value="CAL4968150.1"/>
    <property type="molecule type" value="Genomic_DNA"/>
</dbReference>
<reference evidence="14" key="1">
    <citation type="submission" date="2024-06" db="EMBL/GenBank/DDBJ databases">
        <authorList>
            <person name="Ryan C."/>
        </authorList>
    </citation>
    <scope>NUCLEOTIDE SEQUENCE [LARGE SCALE GENOMIC DNA]</scope>
</reference>
<keyword evidence="8 11" id="KW-0418">Kinase</keyword>
<evidence type="ECO:0000256" key="9">
    <source>
        <dbReference type="ARBA" id="ARBA00022840"/>
    </source>
</evidence>
<keyword evidence="7 11" id="KW-0547">Nucleotide-binding</keyword>
<evidence type="ECO:0000256" key="7">
    <source>
        <dbReference type="ARBA" id="ARBA00022741"/>
    </source>
</evidence>
<proteinExistence type="inferred from homology"/>
<keyword evidence="14" id="KW-1185">Reference proteome</keyword>
<dbReference type="CDD" id="cd01168">
    <property type="entry name" value="adenosine_kinase"/>
    <property type="match status" value="1"/>
</dbReference>
<dbReference type="GO" id="GO:0004001">
    <property type="term" value="F:adenosine kinase activity"/>
    <property type="evidence" value="ECO:0007669"/>
    <property type="project" value="UniProtKB-UniRule"/>
</dbReference>
<comment type="catalytic activity">
    <reaction evidence="11">
        <text>adenosine + ATP = AMP + ADP + H(+)</text>
        <dbReference type="Rhea" id="RHEA:20824"/>
        <dbReference type="ChEBI" id="CHEBI:15378"/>
        <dbReference type="ChEBI" id="CHEBI:16335"/>
        <dbReference type="ChEBI" id="CHEBI:30616"/>
        <dbReference type="ChEBI" id="CHEBI:456215"/>
        <dbReference type="ChEBI" id="CHEBI:456216"/>
        <dbReference type="EC" id="2.7.1.20"/>
    </reaction>
</comment>
<evidence type="ECO:0000256" key="2">
    <source>
        <dbReference type="ARBA" id="ARBA00004801"/>
    </source>
</evidence>
<protein>
    <recommendedName>
        <fullName evidence="4 11">Adenosine kinase</fullName>
        <shortName evidence="11">AK</shortName>
        <ecNumber evidence="4 11">2.7.1.20</ecNumber>
    </recommendedName>
    <alternativeName>
        <fullName evidence="11">Adenosine 5'-phosphotransferase</fullName>
    </alternativeName>
</protein>
<name>A0ABC8ZZC9_9POAL</name>
<reference evidence="13 14" key="2">
    <citation type="submission" date="2024-10" db="EMBL/GenBank/DDBJ databases">
        <authorList>
            <person name="Ryan C."/>
        </authorList>
    </citation>
    <scope>NUCLEOTIDE SEQUENCE [LARGE SCALE GENOMIC DNA]</scope>
</reference>
<dbReference type="EC" id="2.7.1.20" evidence="4 11"/>
<comment type="similarity">
    <text evidence="3 11">Belongs to the carbohydrate kinase PfkB family.</text>
</comment>
<dbReference type="Pfam" id="PF00294">
    <property type="entry name" value="PfkB"/>
    <property type="match status" value="2"/>
</dbReference>
<evidence type="ECO:0000256" key="8">
    <source>
        <dbReference type="ARBA" id="ARBA00022777"/>
    </source>
</evidence>
<evidence type="ECO:0000256" key="6">
    <source>
        <dbReference type="ARBA" id="ARBA00022726"/>
    </source>
</evidence>
<dbReference type="SUPFAM" id="SSF53613">
    <property type="entry name" value="Ribokinase-like"/>
    <property type="match status" value="1"/>
</dbReference>
<dbReference type="PANTHER" id="PTHR45769:SF1">
    <property type="entry name" value="ADENOSINE KINASE"/>
    <property type="match status" value="1"/>
</dbReference>